<dbReference type="Gene3D" id="1.10.375.10">
    <property type="entry name" value="Human Immunodeficiency Virus Type 1 Capsid Protein"/>
    <property type="match status" value="1"/>
</dbReference>
<sequence length="408" mass="45976">MRTLCEVDWPSQQTNWPSEGSFDLQLINPLYRNILNVHPDQIPYISTWKTNVEKNPSWLKACRGDAHKVQFVQFDRQGSPQAPGGASPQPEPPKANESEEEEDDDEEFVKGLVELAKKGREWTQYQSLRLQQYVQPYAEEVDVSPHVLAAAGCSSTQGKKWQREWIEAATRAAFHKSHEAQKKGGVGVMPLRRVYDPPGPPGTNGAAAERTYTVQHIPFSSADVCNWRNQNPSFEENPAKIIKLFEGIFKTYNPTFDDVQYLMDALLTTEETRRIHAEARAHLRAQGVQDPAMAAGYPENTPNWNYQTVDGQNILTTYRQNVLNGMRRAARKPTNFVKVREVVQGNEEAPGAYLERLKEAYRQYTPVDPDEAANAPIIKAAFVAQAAPDVRRKIQNTRGSWATPLSGC</sequence>
<dbReference type="InterPro" id="IPR036946">
    <property type="entry name" value="G_retro_matrix_sf"/>
</dbReference>
<keyword evidence="2" id="KW-1032">Host cell membrane</keyword>
<dbReference type="SUPFAM" id="SSF47836">
    <property type="entry name" value="Retroviral matrix proteins"/>
    <property type="match status" value="1"/>
</dbReference>
<dbReference type="EMBL" id="OX395126">
    <property type="protein sequence ID" value="CAI5764659.1"/>
    <property type="molecule type" value="Genomic_DNA"/>
</dbReference>
<feature type="domain" description="Gamma-retroviral matrix protein" evidence="6">
    <location>
        <begin position="2"/>
        <end position="61"/>
    </location>
</feature>
<evidence type="ECO:0000259" key="7">
    <source>
        <dbReference type="Pfam" id="PF02093"/>
    </source>
</evidence>
<evidence type="ECO:0000313" key="8">
    <source>
        <dbReference type="EMBL" id="CAI5764659.1"/>
    </source>
</evidence>
<reference evidence="8" key="1">
    <citation type="submission" date="2022-12" db="EMBL/GenBank/DDBJ databases">
        <authorList>
            <person name="Alioto T."/>
            <person name="Alioto T."/>
            <person name="Gomez Garrido J."/>
        </authorList>
    </citation>
    <scope>NUCLEOTIDE SEQUENCE</scope>
</reference>
<evidence type="ECO:0000256" key="4">
    <source>
        <dbReference type="ARBA" id="ARBA00023136"/>
    </source>
</evidence>
<dbReference type="Proteomes" id="UP001178461">
    <property type="component" value="Chromosome 1"/>
</dbReference>
<dbReference type="AlphaFoldDB" id="A0AA35JSV6"/>
<organism evidence="8 9">
    <name type="scientific">Podarcis lilfordi</name>
    <name type="common">Lilford's wall lizard</name>
    <dbReference type="NCBI Taxonomy" id="74358"/>
    <lineage>
        <taxon>Eukaryota</taxon>
        <taxon>Metazoa</taxon>
        <taxon>Chordata</taxon>
        <taxon>Craniata</taxon>
        <taxon>Vertebrata</taxon>
        <taxon>Euteleostomi</taxon>
        <taxon>Lepidosauria</taxon>
        <taxon>Squamata</taxon>
        <taxon>Bifurcata</taxon>
        <taxon>Unidentata</taxon>
        <taxon>Episquamata</taxon>
        <taxon>Laterata</taxon>
        <taxon>Lacertibaenia</taxon>
        <taxon>Lacertidae</taxon>
        <taxon>Podarcis</taxon>
    </lineage>
</organism>
<dbReference type="InterPro" id="IPR003036">
    <property type="entry name" value="Gag_P30"/>
</dbReference>
<keyword evidence="4" id="KW-0472">Membrane</keyword>
<evidence type="ECO:0000256" key="1">
    <source>
        <dbReference type="ARBA" id="ARBA00004165"/>
    </source>
</evidence>
<evidence type="ECO:0000256" key="3">
    <source>
        <dbReference type="ARBA" id="ARBA00022870"/>
    </source>
</evidence>
<dbReference type="InterPro" id="IPR000840">
    <property type="entry name" value="G_retro_matrix"/>
</dbReference>
<dbReference type="Pfam" id="PF01140">
    <property type="entry name" value="Gag_MA"/>
    <property type="match status" value="1"/>
</dbReference>
<dbReference type="GO" id="GO:0019068">
    <property type="term" value="P:virion assembly"/>
    <property type="evidence" value="ECO:0007669"/>
    <property type="project" value="InterPro"/>
</dbReference>
<dbReference type="InterPro" id="IPR010999">
    <property type="entry name" value="Retrovr_matrix"/>
</dbReference>
<comment type="subcellular location">
    <subcellularLocation>
        <location evidence="1">Host cell membrane</location>
    </subcellularLocation>
</comment>
<feature type="domain" description="Core shell protein Gag P30" evidence="7">
    <location>
        <begin position="223"/>
        <end position="398"/>
    </location>
</feature>
<dbReference type="InterPro" id="IPR008919">
    <property type="entry name" value="Retrov_capsid_N"/>
</dbReference>
<dbReference type="InterPro" id="IPR050462">
    <property type="entry name" value="Retroviral_Gag-Pol_poly"/>
</dbReference>
<feature type="region of interest" description="Disordered" evidence="5">
    <location>
        <begin position="76"/>
        <end position="106"/>
    </location>
</feature>
<gene>
    <name evidence="8" type="ORF">PODLI_1B019442</name>
</gene>
<evidence type="ECO:0000313" key="9">
    <source>
        <dbReference type="Proteomes" id="UP001178461"/>
    </source>
</evidence>
<accession>A0AA35JSV6</accession>
<evidence type="ECO:0000256" key="5">
    <source>
        <dbReference type="SAM" id="MobiDB-lite"/>
    </source>
</evidence>
<evidence type="ECO:0000259" key="6">
    <source>
        <dbReference type="Pfam" id="PF01140"/>
    </source>
</evidence>
<dbReference type="Gene3D" id="1.10.150.180">
    <property type="entry name" value="Gamma-retroviral matrix domain"/>
    <property type="match status" value="1"/>
</dbReference>
<evidence type="ECO:0000256" key="2">
    <source>
        <dbReference type="ARBA" id="ARBA00022511"/>
    </source>
</evidence>
<keyword evidence="3" id="KW-1043">Host membrane</keyword>
<dbReference type="SUPFAM" id="SSF47943">
    <property type="entry name" value="Retrovirus capsid protein, N-terminal core domain"/>
    <property type="match status" value="1"/>
</dbReference>
<proteinExistence type="predicted"/>
<name>A0AA35JSV6_9SAUR</name>
<keyword evidence="9" id="KW-1185">Reference proteome</keyword>
<protein>
    <submittedName>
        <fullName evidence="8">RNA-binding</fullName>
    </submittedName>
</protein>
<dbReference type="PANTHER" id="PTHR33166">
    <property type="entry name" value="GAG_P30 DOMAIN-CONTAINING PROTEIN"/>
    <property type="match status" value="1"/>
</dbReference>
<dbReference type="Pfam" id="PF02093">
    <property type="entry name" value="Gag_p30"/>
    <property type="match status" value="1"/>
</dbReference>